<accession>A0A0G4FM96</accession>
<dbReference type="InterPro" id="IPR036770">
    <property type="entry name" value="Ankyrin_rpt-contain_sf"/>
</dbReference>
<dbReference type="EMBL" id="CDMZ01000475">
    <property type="protein sequence ID" value="CEM15111.1"/>
    <property type="molecule type" value="Genomic_DNA"/>
</dbReference>
<evidence type="ECO:0000256" key="4">
    <source>
        <dbReference type="SAM" id="MobiDB-lite"/>
    </source>
</evidence>
<dbReference type="VEuPathDB" id="CryptoDB:Cvel_17716"/>
<keyword evidence="2 3" id="KW-0040">ANK repeat</keyword>
<dbReference type="Pfam" id="PF12796">
    <property type="entry name" value="Ank_2"/>
    <property type="match status" value="2"/>
</dbReference>
<feature type="compositionally biased region" description="Polar residues" evidence="4">
    <location>
        <begin position="20"/>
        <end position="29"/>
    </location>
</feature>
<dbReference type="PhylomeDB" id="A0A0G4FM96"/>
<dbReference type="AlphaFoldDB" id="A0A0G4FM96"/>
<organism evidence="5">
    <name type="scientific">Chromera velia CCMP2878</name>
    <dbReference type="NCBI Taxonomy" id="1169474"/>
    <lineage>
        <taxon>Eukaryota</taxon>
        <taxon>Sar</taxon>
        <taxon>Alveolata</taxon>
        <taxon>Colpodellida</taxon>
        <taxon>Chromeraceae</taxon>
        <taxon>Chromera</taxon>
    </lineage>
</organism>
<gene>
    <name evidence="5" type="ORF">Cvel_17716</name>
</gene>
<reference evidence="5" key="1">
    <citation type="submission" date="2014-11" db="EMBL/GenBank/DDBJ databases">
        <authorList>
            <person name="Otto D Thomas"/>
            <person name="Naeem Raeece"/>
        </authorList>
    </citation>
    <scope>NUCLEOTIDE SEQUENCE</scope>
</reference>
<dbReference type="PROSITE" id="PS50297">
    <property type="entry name" value="ANK_REP_REGION"/>
    <property type="match status" value="3"/>
</dbReference>
<feature type="region of interest" description="Disordered" evidence="4">
    <location>
        <begin position="385"/>
        <end position="408"/>
    </location>
</feature>
<feature type="repeat" description="ANK" evidence="3">
    <location>
        <begin position="296"/>
        <end position="328"/>
    </location>
</feature>
<dbReference type="InterPro" id="IPR002110">
    <property type="entry name" value="Ankyrin_rpt"/>
</dbReference>
<dbReference type="PANTHER" id="PTHR24173:SF74">
    <property type="entry name" value="ANKYRIN REPEAT DOMAIN-CONTAINING PROTEIN 16"/>
    <property type="match status" value="1"/>
</dbReference>
<dbReference type="Gene3D" id="1.25.40.20">
    <property type="entry name" value="Ankyrin repeat-containing domain"/>
    <property type="match status" value="3"/>
</dbReference>
<protein>
    <submittedName>
        <fullName evidence="5">Uncharacterized protein</fullName>
    </submittedName>
</protein>
<dbReference type="Pfam" id="PF00023">
    <property type="entry name" value="Ank"/>
    <property type="match status" value="2"/>
</dbReference>
<feature type="repeat" description="ANK" evidence="3">
    <location>
        <begin position="159"/>
        <end position="191"/>
    </location>
</feature>
<dbReference type="SUPFAM" id="SSF48403">
    <property type="entry name" value="Ankyrin repeat"/>
    <property type="match status" value="1"/>
</dbReference>
<keyword evidence="1" id="KW-0677">Repeat</keyword>
<dbReference type="PANTHER" id="PTHR24173">
    <property type="entry name" value="ANKYRIN REPEAT CONTAINING"/>
    <property type="match status" value="1"/>
</dbReference>
<dbReference type="PROSITE" id="PS50088">
    <property type="entry name" value="ANK_REPEAT"/>
    <property type="match status" value="5"/>
</dbReference>
<feature type="repeat" description="ANK" evidence="3">
    <location>
        <begin position="126"/>
        <end position="158"/>
    </location>
</feature>
<sequence length="408" mass="43707">MKTHLEGLTFADGDDGATPAASQSSQESSFDVPLPEEAAVISELRQSVQTTKQDFKKGLNKIQSLYYKIDLEPLFACDIGNVLRSFQPVSPQFLLDAINELHNTGRRDDLSLLLKVGADMDGFAENRRTALMQAVVVGSLEAVRMLVDAGASLEVPNFKGLRALHIACHRQEPQTVRFLVDRGADVNAETEFGERPLHITAEGQPELAAFLLTHGAEVDAKHAAGCTALVHAAFAGCRDSAALLLDRGARVDETDNEGTTPLFATTFTFKGTLIDSIQVAELLISRGADVHARAFNGRTILQNAALSGAANVAGLLVNEGVDVHATDNQGSTALHFAAHFDDDEDADQSIEAQQKKVQIAQMLIHRGIDVHAVDERGKTAAEIAEADQPAESPVGAFFADLPVADPEQ</sequence>
<feature type="region of interest" description="Disordered" evidence="4">
    <location>
        <begin position="1"/>
        <end position="32"/>
    </location>
</feature>
<feature type="repeat" description="ANK" evidence="3">
    <location>
        <begin position="329"/>
        <end position="375"/>
    </location>
</feature>
<evidence type="ECO:0000313" key="5">
    <source>
        <dbReference type="EMBL" id="CEM15111.1"/>
    </source>
</evidence>
<proteinExistence type="predicted"/>
<evidence type="ECO:0000256" key="3">
    <source>
        <dbReference type="PROSITE-ProRule" id="PRU00023"/>
    </source>
</evidence>
<name>A0A0G4FM96_9ALVE</name>
<feature type="repeat" description="ANK" evidence="3">
    <location>
        <begin position="224"/>
        <end position="256"/>
    </location>
</feature>
<evidence type="ECO:0000256" key="2">
    <source>
        <dbReference type="ARBA" id="ARBA00023043"/>
    </source>
</evidence>
<evidence type="ECO:0000256" key="1">
    <source>
        <dbReference type="ARBA" id="ARBA00022737"/>
    </source>
</evidence>
<dbReference type="SMART" id="SM00248">
    <property type="entry name" value="ANK"/>
    <property type="match status" value="7"/>
</dbReference>